<evidence type="ECO:0000313" key="3">
    <source>
        <dbReference type="Proteomes" id="UP000757103"/>
    </source>
</evidence>
<organism evidence="2 3">
    <name type="scientific">Barnesiella viscericola</name>
    <dbReference type="NCBI Taxonomy" id="397865"/>
    <lineage>
        <taxon>Bacteria</taxon>
        <taxon>Pseudomonadati</taxon>
        <taxon>Bacteroidota</taxon>
        <taxon>Bacteroidia</taxon>
        <taxon>Bacteroidales</taxon>
        <taxon>Barnesiellaceae</taxon>
        <taxon>Barnesiella</taxon>
    </lineage>
</organism>
<reference evidence="2" key="1">
    <citation type="journal article" date="2021" name="PeerJ">
        <title>Extensive microbial diversity within the chicken gut microbiome revealed by metagenomics and culture.</title>
        <authorList>
            <person name="Gilroy R."/>
            <person name="Ravi A."/>
            <person name="Getino M."/>
            <person name="Pursley I."/>
            <person name="Horton D.L."/>
            <person name="Alikhan N.F."/>
            <person name="Baker D."/>
            <person name="Gharbi K."/>
            <person name="Hall N."/>
            <person name="Watson M."/>
            <person name="Adriaenssens E.M."/>
            <person name="Foster-Nyarko E."/>
            <person name="Jarju S."/>
            <person name="Secka A."/>
            <person name="Antonio M."/>
            <person name="Oren A."/>
            <person name="Chaudhuri R.R."/>
            <person name="La Ragione R."/>
            <person name="Hildebrand F."/>
            <person name="Pallen M.J."/>
        </authorList>
    </citation>
    <scope>NUCLEOTIDE SEQUENCE</scope>
    <source>
        <strain evidence="2">CHK121-7720</strain>
    </source>
</reference>
<dbReference type="SUPFAM" id="SSF56925">
    <property type="entry name" value="OMPA-like"/>
    <property type="match status" value="1"/>
</dbReference>
<reference evidence="2" key="2">
    <citation type="submission" date="2021-09" db="EMBL/GenBank/DDBJ databases">
        <authorList>
            <person name="Gilroy R."/>
        </authorList>
    </citation>
    <scope>NUCLEOTIDE SEQUENCE</scope>
    <source>
        <strain evidence="2">CHK121-7720</strain>
    </source>
</reference>
<feature type="chain" id="PRO_5037679020" description="Outer membrane protein beta-barrel domain-containing protein" evidence="1">
    <location>
        <begin position="22"/>
        <end position="174"/>
    </location>
</feature>
<dbReference type="EMBL" id="DYUD01000001">
    <property type="protein sequence ID" value="HJG87855.1"/>
    <property type="molecule type" value="Genomic_DNA"/>
</dbReference>
<gene>
    <name evidence="2" type="ORF">K8U91_00055</name>
</gene>
<keyword evidence="1" id="KW-0732">Signal</keyword>
<dbReference type="RefSeq" id="WP_273304991.1">
    <property type="nucleotide sequence ID" value="NZ_CALUJX010000002.1"/>
</dbReference>
<evidence type="ECO:0008006" key="4">
    <source>
        <dbReference type="Google" id="ProtNLM"/>
    </source>
</evidence>
<sequence length="174" mass="19254">MIKKVLLILSVVGLLSSTGSAQILKNTWIVNPQVSGFNLGSTHTQETGNEAFDLGLKVEAGNFIANNLAFLVGLGGDFSWNKEYNDNSIDLMASIRYYTLTTLFIGVNTGYTHAWNKPKGENSVCRDYLYVGAELGYAIFVSPNISLDPALYWKHSFTDKFDQYGLKIGLSVYF</sequence>
<dbReference type="InterPro" id="IPR011250">
    <property type="entry name" value="OMP/PagP_B-barrel"/>
</dbReference>
<evidence type="ECO:0000256" key="1">
    <source>
        <dbReference type="SAM" id="SignalP"/>
    </source>
</evidence>
<protein>
    <recommendedName>
        <fullName evidence="4">Outer membrane protein beta-barrel domain-containing protein</fullName>
    </recommendedName>
</protein>
<evidence type="ECO:0000313" key="2">
    <source>
        <dbReference type="EMBL" id="HJG87855.1"/>
    </source>
</evidence>
<dbReference type="Proteomes" id="UP000757103">
    <property type="component" value="Unassembled WGS sequence"/>
</dbReference>
<dbReference type="AlphaFoldDB" id="A0A921MP06"/>
<accession>A0A921MP06</accession>
<name>A0A921MP06_9BACT</name>
<proteinExistence type="predicted"/>
<comment type="caution">
    <text evidence="2">The sequence shown here is derived from an EMBL/GenBank/DDBJ whole genome shotgun (WGS) entry which is preliminary data.</text>
</comment>
<feature type="signal peptide" evidence="1">
    <location>
        <begin position="1"/>
        <end position="21"/>
    </location>
</feature>